<reference evidence="1" key="1">
    <citation type="submission" date="2013-07" db="EMBL/GenBank/DDBJ databases">
        <title>The genome of Eucalyptus grandis.</title>
        <authorList>
            <person name="Schmutz J."/>
            <person name="Hayes R."/>
            <person name="Myburg A."/>
            <person name="Tuskan G."/>
            <person name="Grattapaglia D."/>
            <person name="Rokhsar D.S."/>
        </authorList>
    </citation>
    <scope>NUCLEOTIDE SEQUENCE</scope>
    <source>
        <tissue evidence="1">Leaf extractions</tissue>
    </source>
</reference>
<gene>
    <name evidence="1" type="ORF">EUGRSUZ_H01862</name>
</gene>
<protein>
    <submittedName>
        <fullName evidence="1">Uncharacterized protein</fullName>
    </submittedName>
</protein>
<evidence type="ECO:0000313" key="1">
    <source>
        <dbReference type="EMBL" id="KCW59200.1"/>
    </source>
</evidence>
<sequence length="86" mass="9897">MQTKSTVKFIMKTFNDSLLQRTWKRLRAKCYRRRSDRAEASLNSSASKEGNASIKLRTISRKFANAVNQGGEDKIEDILSETLTWI</sequence>
<dbReference type="Gramene" id="KCW59200">
    <property type="protein sequence ID" value="KCW59200"/>
    <property type="gene ID" value="EUGRSUZ_H01862"/>
</dbReference>
<proteinExistence type="predicted"/>
<dbReference type="InParanoid" id="A0A059B0K1"/>
<name>A0A059B0K1_EUCGR</name>
<dbReference type="AlphaFoldDB" id="A0A059B0K1"/>
<organism evidence="1">
    <name type="scientific">Eucalyptus grandis</name>
    <name type="common">Flooded gum</name>
    <dbReference type="NCBI Taxonomy" id="71139"/>
    <lineage>
        <taxon>Eukaryota</taxon>
        <taxon>Viridiplantae</taxon>
        <taxon>Streptophyta</taxon>
        <taxon>Embryophyta</taxon>
        <taxon>Tracheophyta</taxon>
        <taxon>Spermatophyta</taxon>
        <taxon>Magnoliopsida</taxon>
        <taxon>eudicotyledons</taxon>
        <taxon>Gunneridae</taxon>
        <taxon>Pentapetalae</taxon>
        <taxon>rosids</taxon>
        <taxon>malvids</taxon>
        <taxon>Myrtales</taxon>
        <taxon>Myrtaceae</taxon>
        <taxon>Myrtoideae</taxon>
        <taxon>Eucalypteae</taxon>
        <taxon>Eucalyptus</taxon>
    </lineage>
</organism>
<dbReference type="EMBL" id="KK198760">
    <property type="protein sequence ID" value="KCW59200.1"/>
    <property type="molecule type" value="Genomic_DNA"/>
</dbReference>
<accession>A0A059B0K1</accession>